<protein>
    <submittedName>
        <fullName evidence="3">Uncharacterized protein</fullName>
    </submittedName>
</protein>
<evidence type="ECO:0000256" key="1">
    <source>
        <dbReference type="SAM" id="MobiDB-lite"/>
    </source>
</evidence>
<organism evidence="3 4">
    <name type="scientific">Phytomonospora endophytica</name>
    <dbReference type="NCBI Taxonomy" id="714109"/>
    <lineage>
        <taxon>Bacteria</taxon>
        <taxon>Bacillati</taxon>
        <taxon>Actinomycetota</taxon>
        <taxon>Actinomycetes</taxon>
        <taxon>Micromonosporales</taxon>
        <taxon>Micromonosporaceae</taxon>
        <taxon>Phytomonospora</taxon>
    </lineage>
</organism>
<evidence type="ECO:0000256" key="2">
    <source>
        <dbReference type="SAM" id="Phobius"/>
    </source>
</evidence>
<feature type="region of interest" description="Disordered" evidence="1">
    <location>
        <begin position="50"/>
        <end position="73"/>
    </location>
</feature>
<keyword evidence="2" id="KW-1133">Transmembrane helix</keyword>
<evidence type="ECO:0000313" key="3">
    <source>
        <dbReference type="EMBL" id="MBB6039878.1"/>
    </source>
</evidence>
<feature type="transmembrane region" description="Helical" evidence="2">
    <location>
        <begin position="20"/>
        <end position="44"/>
    </location>
</feature>
<sequence length="271" mass="29011">METTPGPLDAQEDHIGPQGHWGWIFLLAMFAVPTLVLVIGMYAANAPEPTTVAATPTSPRPTPAATTTSPSAPMVTVECDGHTARLPIGEKPDFSGIWNAESDYCDADRPAGVPLTDLEQKAFEKSGYDTSSSVQTLYAVCAQADPDGYYTSGAHRGSPEQAAEIRGALVLCPDHPFADELKATAEGGEEDAELEKGGRLFHSGTFLVGEEIQPGTYVVTGDIEDCYWERQDRNGGIIDNYFSASARRVEVTIQASDYAFSSDGCGEWRPA</sequence>
<reference evidence="3 4" key="1">
    <citation type="submission" date="2020-08" db="EMBL/GenBank/DDBJ databases">
        <title>Genomic Encyclopedia of Type Strains, Phase IV (KMG-IV): sequencing the most valuable type-strain genomes for metagenomic binning, comparative biology and taxonomic classification.</title>
        <authorList>
            <person name="Goeker M."/>
        </authorList>
    </citation>
    <scope>NUCLEOTIDE SEQUENCE [LARGE SCALE GENOMIC DNA]</scope>
    <source>
        <strain evidence="3 4">YIM 65646</strain>
    </source>
</reference>
<accession>A0A841G1S8</accession>
<dbReference type="RefSeq" id="WP_184792958.1">
    <property type="nucleotide sequence ID" value="NZ_BONT01000104.1"/>
</dbReference>
<gene>
    <name evidence="3" type="ORF">HNR73_007777</name>
</gene>
<dbReference type="EMBL" id="JACHGT010000027">
    <property type="protein sequence ID" value="MBB6039878.1"/>
    <property type="molecule type" value="Genomic_DNA"/>
</dbReference>
<comment type="caution">
    <text evidence="3">The sequence shown here is derived from an EMBL/GenBank/DDBJ whole genome shotgun (WGS) entry which is preliminary data.</text>
</comment>
<proteinExistence type="predicted"/>
<name>A0A841G1S8_9ACTN</name>
<dbReference type="AlphaFoldDB" id="A0A841G1S8"/>
<evidence type="ECO:0000313" key="4">
    <source>
        <dbReference type="Proteomes" id="UP000548476"/>
    </source>
</evidence>
<keyword evidence="2" id="KW-0472">Membrane</keyword>
<dbReference type="Proteomes" id="UP000548476">
    <property type="component" value="Unassembled WGS sequence"/>
</dbReference>
<keyword evidence="2" id="KW-0812">Transmembrane</keyword>
<keyword evidence="4" id="KW-1185">Reference proteome</keyword>